<dbReference type="EMBL" id="VZOL01000134">
    <property type="protein sequence ID" value="KAB0677262.1"/>
    <property type="molecule type" value="Genomic_DNA"/>
</dbReference>
<reference evidence="1 2" key="1">
    <citation type="submission" date="2019-09" db="EMBL/GenBank/DDBJ databases">
        <title>Draft genome sequences of 48 bacterial type strains from the CCUG.</title>
        <authorList>
            <person name="Tunovic T."/>
            <person name="Pineiro-Iglesias B."/>
            <person name="Unosson C."/>
            <person name="Inganas E."/>
            <person name="Ohlen M."/>
            <person name="Cardew S."/>
            <person name="Jensie-Markopoulos S."/>
            <person name="Salva-Serra F."/>
            <person name="Jaen-Luchoro D."/>
            <person name="Karlsson R."/>
            <person name="Svensson-Stadler L."/>
            <person name="Chun J."/>
            <person name="Moore E."/>
        </authorList>
    </citation>
    <scope>NUCLEOTIDE SEQUENCE [LARGE SCALE GENOMIC DNA]</scope>
    <source>
        <strain evidence="1 2">CCUG 65687</strain>
    </source>
</reference>
<name>A0A6L3NH14_9BURK</name>
<proteinExistence type="predicted"/>
<comment type="caution">
    <text evidence="1">The sequence shown here is derived from an EMBL/GenBank/DDBJ whole genome shotgun (WGS) entry which is preliminary data.</text>
</comment>
<organism evidence="1 2">
    <name type="scientific">Burkholderia territorii</name>
    <dbReference type="NCBI Taxonomy" id="1503055"/>
    <lineage>
        <taxon>Bacteria</taxon>
        <taxon>Pseudomonadati</taxon>
        <taxon>Pseudomonadota</taxon>
        <taxon>Betaproteobacteria</taxon>
        <taxon>Burkholderiales</taxon>
        <taxon>Burkholderiaceae</taxon>
        <taxon>Burkholderia</taxon>
        <taxon>Burkholderia cepacia complex</taxon>
    </lineage>
</organism>
<gene>
    <name evidence="1" type="ORF">F7R13_12990</name>
</gene>
<dbReference type="Proteomes" id="UP000473571">
    <property type="component" value="Unassembled WGS sequence"/>
</dbReference>
<dbReference type="AlphaFoldDB" id="A0A6L3NH14"/>
<sequence length="35" mass="3499">MMRAAFRTMRRGARRASVAGVLLAGALAAGGPAAL</sequence>
<evidence type="ECO:0000313" key="1">
    <source>
        <dbReference type="EMBL" id="KAB0677262.1"/>
    </source>
</evidence>
<protein>
    <submittedName>
        <fullName evidence="1">Cytochrome C oxidase subunit III</fullName>
    </submittedName>
</protein>
<feature type="non-terminal residue" evidence="1">
    <location>
        <position position="35"/>
    </location>
</feature>
<accession>A0A6L3NH14</accession>
<evidence type="ECO:0000313" key="2">
    <source>
        <dbReference type="Proteomes" id="UP000473571"/>
    </source>
</evidence>